<gene>
    <name evidence="2" type="ORF">CF168_01430</name>
</gene>
<dbReference type="PIRSF" id="PIRSF004690">
    <property type="entry name" value="DmsD"/>
    <property type="match status" value="1"/>
</dbReference>
<dbReference type="Pfam" id="PF02613">
    <property type="entry name" value="Nitrate_red_del"/>
    <property type="match status" value="1"/>
</dbReference>
<dbReference type="InterPro" id="IPR036411">
    <property type="entry name" value="TorD-like_sf"/>
</dbReference>
<proteinExistence type="predicted"/>
<protein>
    <submittedName>
        <fullName evidence="2">Molecular chaperone TorD</fullName>
    </submittedName>
</protein>
<accession>A0A220UHZ3</accession>
<reference evidence="2 3" key="1">
    <citation type="submission" date="2017-07" db="EMBL/GenBank/DDBJ databases">
        <title>Phenotypical and genomic characterization of a clinical isolate of Shewanella bicestrii sp. nov. producing an extended-spectrum beta-lactamase and a new oxacillinase variant.</title>
        <authorList>
            <person name="Jousset A.B."/>
            <person name="Bonnin R.A."/>
            <person name="Girlich D."/>
            <person name="Dabos L."/>
            <person name="Potron A."/>
            <person name="Dortet L."/>
            <person name="Glaser P."/>
            <person name="Naas T."/>
        </authorList>
    </citation>
    <scope>NUCLEOTIDE SEQUENCE [LARGE SCALE GENOMIC DNA]</scope>
    <source>
        <strain evidence="2 3">JAB-1</strain>
    </source>
</reference>
<keyword evidence="3" id="KW-1185">Reference proteome</keyword>
<dbReference type="Proteomes" id="UP000198367">
    <property type="component" value="Chromosome"/>
</dbReference>
<keyword evidence="1" id="KW-0143">Chaperone</keyword>
<dbReference type="AlphaFoldDB" id="A0A220UHZ3"/>
<dbReference type="RefSeq" id="WP_089066721.1">
    <property type="nucleotide sequence ID" value="NZ_CP022358.1"/>
</dbReference>
<dbReference type="EMBL" id="CP022358">
    <property type="protein sequence ID" value="ASK67620.1"/>
    <property type="molecule type" value="Genomic_DNA"/>
</dbReference>
<dbReference type="PANTHER" id="PTHR34227">
    <property type="entry name" value="CHAPERONE PROTEIN YCDY"/>
    <property type="match status" value="1"/>
</dbReference>
<dbReference type="KEGG" id="sbj:CF168_01430"/>
<dbReference type="InterPro" id="IPR050289">
    <property type="entry name" value="TorD/DmsD_chaperones"/>
</dbReference>
<dbReference type="InterPro" id="IPR026269">
    <property type="entry name" value="DmsD-type"/>
</dbReference>
<organism evidence="2 3">
    <name type="scientific">Shewanella bicestrii</name>
    <dbReference type="NCBI Taxonomy" id="2018305"/>
    <lineage>
        <taxon>Bacteria</taxon>
        <taxon>Pseudomonadati</taxon>
        <taxon>Pseudomonadota</taxon>
        <taxon>Gammaproteobacteria</taxon>
        <taxon>Alteromonadales</taxon>
        <taxon>Shewanellaceae</taxon>
        <taxon>Shewanella</taxon>
    </lineage>
</organism>
<name>A0A220UHZ3_9GAMM</name>
<dbReference type="InterPro" id="IPR020945">
    <property type="entry name" value="DMSO/NO3_reduct_chaperone"/>
</dbReference>
<evidence type="ECO:0000313" key="2">
    <source>
        <dbReference type="EMBL" id="ASK67620.1"/>
    </source>
</evidence>
<dbReference type="PANTHER" id="PTHR34227:SF13">
    <property type="entry name" value="TAT PROOFREADING CHAPERONE DMSD-RELATED"/>
    <property type="match status" value="1"/>
</dbReference>
<evidence type="ECO:0000313" key="3">
    <source>
        <dbReference type="Proteomes" id="UP000198367"/>
    </source>
</evidence>
<dbReference type="Gene3D" id="1.10.3480.10">
    <property type="entry name" value="TorD-like"/>
    <property type="match status" value="1"/>
</dbReference>
<evidence type="ECO:0000256" key="1">
    <source>
        <dbReference type="ARBA" id="ARBA00023186"/>
    </source>
</evidence>
<dbReference type="SUPFAM" id="SSF89155">
    <property type="entry name" value="TorD-like"/>
    <property type="match status" value="1"/>
</dbReference>
<sequence>MSKIKADDYLTWGAIAKVLHNILYTYPEAPLIDSFKQDELHISWPQLVDSEYEKQGRTYLGNYLSHWQSTETQLTELKVDYGQLFFGPSDPKAAPWGSVYTGEEQSLNGDSTQKLMAFYKAHNIEFTLERNEPIDHIGLILLTLEYLFNQLAASPEDKNILGTCTLLLQQHLLPWAERCLELAEQHADSEFYRGIAILSRVYLEHVSQQLEIIKQQSMLFR</sequence>